<evidence type="ECO:0000256" key="11">
    <source>
        <dbReference type="SAM" id="Phobius"/>
    </source>
</evidence>
<comment type="similarity">
    <text evidence="3">Belongs to the metallophosphoesterase superfamily. Purple acid phosphatase family.</text>
</comment>
<keyword evidence="11" id="KW-0812">Transmembrane</keyword>
<keyword evidence="14" id="KW-1185">Reference proteome</keyword>
<dbReference type="GO" id="GO:0046872">
    <property type="term" value="F:metal ion binding"/>
    <property type="evidence" value="ECO:0007669"/>
    <property type="project" value="UniProtKB-KW"/>
</dbReference>
<keyword evidence="5" id="KW-0964">Secreted</keyword>
<comment type="cofactor">
    <cofactor evidence="1">
        <name>Zn(2+)</name>
        <dbReference type="ChEBI" id="CHEBI:29105"/>
    </cofactor>
</comment>
<dbReference type="InterPro" id="IPR029052">
    <property type="entry name" value="Metallo-depent_PP-like"/>
</dbReference>
<comment type="subunit">
    <text evidence="4">Homodimer.</text>
</comment>
<dbReference type="EMBL" id="NMUH01001291">
    <property type="protein sequence ID" value="MQL90975.1"/>
    <property type="molecule type" value="Genomic_DNA"/>
</dbReference>
<dbReference type="GO" id="GO:0016788">
    <property type="term" value="F:hydrolase activity, acting on ester bonds"/>
    <property type="evidence" value="ECO:0007669"/>
    <property type="project" value="TreeGrafter"/>
</dbReference>
<dbReference type="SUPFAM" id="SSF56300">
    <property type="entry name" value="Metallo-dependent phosphatases"/>
    <property type="match status" value="1"/>
</dbReference>
<gene>
    <name evidence="13" type="ORF">Taro_023578</name>
</gene>
<evidence type="ECO:0000256" key="7">
    <source>
        <dbReference type="ARBA" id="ARBA00022729"/>
    </source>
</evidence>
<evidence type="ECO:0000259" key="12">
    <source>
        <dbReference type="Pfam" id="PF00149"/>
    </source>
</evidence>
<evidence type="ECO:0000313" key="13">
    <source>
        <dbReference type="EMBL" id="MQL90975.1"/>
    </source>
</evidence>
<dbReference type="AlphaFoldDB" id="A0A843V521"/>
<dbReference type="OrthoDB" id="783096at2759"/>
<organism evidence="13 14">
    <name type="scientific">Colocasia esculenta</name>
    <name type="common">Wild taro</name>
    <name type="synonym">Arum esculentum</name>
    <dbReference type="NCBI Taxonomy" id="4460"/>
    <lineage>
        <taxon>Eukaryota</taxon>
        <taxon>Viridiplantae</taxon>
        <taxon>Streptophyta</taxon>
        <taxon>Embryophyta</taxon>
        <taxon>Tracheophyta</taxon>
        <taxon>Spermatophyta</taxon>
        <taxon>Magnoliopsida</taxon>
        <taxon>Liliopsida</taxon>
        <taxon>Araceae</taxon>
        <taxon>Aroideae</taxon>
        <taxon>Colocasieae</taxon>
        <taxon>Colocasia</taxon>
    </lineage>
</organism>
<evidence type="ECO:0000256" key="5">
    <source>
        <dbReference type="ARBA" id="ARBA00022525"/>
    </source>
</evidence>
<evidence type="ECO:0000256" key="6">
    <source>
        <dbReference type="ARBA" id="ARBA00022723"/>
    </source>
</evidence>
<proteinExistence type="inferred from homology"/>
<keyword evidence="6" id="KW-0479">Metal-binding</keyword>
<dbReference type="GO" id="GO:0005576">
    <property type="term" value="C:extracellular region"/>
    <property type="evidence" value="ECO:0007669"/>
    <property type="project" value="UniProtKB-SubCell"/>
</dbReference>
<keyword evidence="7" id="KW-0732">Signal</keyword>
<comment type="subcellular location">
    <subcellularLocation>
        <location evidence="2">Secreted</location>
    </subcellularLocation>
</comment>
<name>A0A843V521_COLES</name>
<dbReference type="PANTHER" id="PTHR32440">
    <property type="entry name" value="PHOSPHATASE DCR2-RELATED-RELATED"/>
    <property type="match status" value="1"/>
</dbReference>
<evidence type="ECO:0000313" key="14">
    <source>
        <dbReference type="Proteomes" id="UP000652761"/>
    </source>
</evidence>
<reference evidence="13" key="1">
    <citation type="submission" date="2017-07" db="EMBL/GenBank/DDBJ databases">
        <title>Taro Niue Genome Assembly and Annotation.</title>
        <authorList>
            <person name="Atibalentja N."/>
            <person name="Keating K."/>
            <person name="Fields C.J."/>
        </authorList>
    </citation>
    <scope>NUCLEOTIDE SEQUENCE</scope>
    <source>
        <strain evidence="13">Niue_2</strain>
        <tissue evidence="13">Leaf</tissue>
    </source>
</reference>
<comment type="caution">
    <text evidence="13">The sequence shown here is derived from an EMBL/GenBank/DDBJ whole genome shotgun (WGS) entry which is preliminary data.</text>
</comment>
<feature type="transmembrane region" description="Helical" evidence="11">
    <location>
        <begin position="56"/>
        <end position="75"/>
    </location>
</feature>
<dbReference type="Gene3D" id="3.60.21.10">
    <property type="match status" value="1"/>
</dbReference>
<keyword evidence="8" id="KW-0862">Zinc</keyword>
<protein>
    <recommendedName>
        <fullName evidence="12">Calcineurin-like phosphoesterase domain-containing protein</fullName>
    </recommendedName>
</protein>
<evidence type="ECO:0000256" key="8">
    <source>
        <dbReference type="ARBA" id="ARBA00022833"/>
    </source>
</evidence>
<dbReference type="GO" id="GO:0005737">
    <property type="term" value="C:cytoplasm"/>
    <property type="evidence" value="ECO:0007669"/>
    <property type="project" value="TreeGrafter"/>
</dbReference>
<keyword evidence="10" id="KW-0325">Glycoprotein</keyword>
<evidence type="ECO:0000256" key="10">
    <source>
        <dbReference type="ARBA" id="ARBA00023180"/>
    </source>
</evidence>
<evidence type="ECO:0000256" key="1">
    <source>
        <dbReference type="ARBA" id="ARBA00001947"/>
    </source>
</evidence>
<dbReference type="InterPro" id="IPR011230">
    <property type="entry name" value="PAP14/16/28/29"/>
</dbReference>
<keyword evidence="9" id="KW-0408">Iron</keyword>
<dbReference type="PIRSF" id="PIRSF030250">
    <property type="entry name" value="Ptase_At2g46880"/>
    <property type="match status" value="1"/>
</dbReference>
<evidence type="ECO:0000256" key="4">
    <source>
        <dbReference type="ARBA" id="ARBA00011738"/>
    </source>
</evidence>
<keyword evidence="11" id="KW-1133">Transmembrane helix</keyword>
<evidence type="ECO:0000256" key="3">
    <source>
        <dbReference type="ARBA" id="ARBA00008723"/>
    </source>
</evidence>
<dbReference type="Pfam" id="PF00149">
    <property type="entry name" value="Metallophos"/>
    <property type="match status" value="1"/>
</dbReference>
<dbReference type="Proteomes" id="UP000652761">
    <property type="component" value="Unassembled WGS sequence"/>
</dbReference>
<sequence>MTDGVRSDGIRTPLLTSLEKRQRRLVSSCPGHPLEGQVRRCRCGRRRGSMSRPWRILFFLLFALACLLLLEMVILSKLMAGNGGVPRVKTAAHLPLRFRPDGTFKILQVADMHYGEGWTTRCKDVLPSQFAGCSDLNTTRFLRRMIGAEEPDLIVFSGDNIFGPSTSDAAKSLSEAFGPAIESKLPWAAILGNHDQESTMSRAEVMTFISLMDYSVSEVNPPNLNGDHASIDGFGNYNLVVHGASGSELATSSVLNLYLLDSGDREISNGSQTSGWIKESQLRWLHKLSKGFQSSTTIQAPALAFFHIPIPEVKELRFKKIVGEFQQKVSCSSVNSGVLQTLVSMGDVKAVFMGHDHLNDFCGDISSILFCHGGGFGYHGYGNALWPRRARVVLSELEKDGDTWLGIKRIRTWKCLDDQVLTKIDEQVVWEQHQSGR</sequence>
<keyword evidence="11" id="KW-0472">Membrane</keyword>
<feature type="domain" description="Calcineurin-like phosphoesterase" evidence="12">
    <location>
        <begin position="104"/>
        <end position="357"/>
    </location>
</feature>
<evidence type="ECO:0000256" key="9">
    <source>
        <dbReference type="ARBA" id="ARBA00023004"/>
    </source>
</evidence>
<dbReference type="FunFam" id="3.60.21.10:FF:000038">
    <property type="entry name" value="Probable inactive purple acid phosphatase 29"/>
    <property type="match status" value="1"/>
</dbReference>
<evidence type="ECO:0000256" key="2">
    <source>
        <dbReference type="ARBA" id="ARBA00004613"/>
    </source>
</evidence>
<accession>A0A843V521</accession>
<dbReference type="PANTHER" id="PTHR32440:SF2">
    <property type="entry name" value="INACTIVE PURPLE ACID PHOSPHATASE 28-RELATED"/>
    <property type="match status" value="1"/>
</dbReference>
<dbReference type="CDD" id="cd07383">
    <property type="entry name" value="MPP_Dcr2"/>
    <property type="match status" value="1"/>
</dbReference>
<dbReference type="InterPro" id="IPR004843">
    <property type="entry name" value="Calcineurin-like_PHP"/>
</dbReference>